<gene>
    <name evidence="6" type="ORF">D2E23_2244</name>
</gene>
<dbReference type="InterPro" id="IPR014718">
    <property type="entry name" value="GH-type_carb-bd"/>
</dbReference>
<dbReference type="InterPro" id="IPR025532">
    <property type="entry name" value="G6P_1-epimerase"/>
</dbReference>
<dbReference type="GO" id="GO:0005737">
    <property type="term" value="C:cytoplasm"/>
    <property type="evidence" value="ECO:0007669"/>
    <property type="project" value="TreeGrafter"/>
</dbReference>
<accession>A0A430F720</accession>
<dbReference type="AlphaFoldDB" id="A0A430F720"/>
<dbReference type="GO" id="GO:0030246">
    <property type="term" value="F:carbohydrate binding"/>
    <property type="evidence" value="ECO:0007669"/>
    <property type="project" value="UniProtKB-UniRule"/>
</dbReference>
<keyword evidence="7" id="KW-1185">Reference proteome</keyword>
<evidence type="ECO:0000256" key="1">
    <source>
        <dbReference type="ARBA" id="ARBA00001096"/>
    </source>
</evidence>
<dbReference type="PANTHER" id="PTHR11122:SF13">
    <property type="entry name" value="GLUCOSE-6-PHOSPHATE 1-EPIMERASE"/>
    <property type="match status" value="1"/>
</dbReference>
<sequence length="307" mass="33221">MIITDVLPYTDPMNDCFISRDFINDESTATITDYGAHVLEWTPAGQPGVLWHPKAVYFSKGTAIRGGIPVIFPWFNSGFADGHVAAKKPKHGFGRISFWHYDEPASTDSFARYTLDSADADPDWLATLSGSAERPAAFHAVYEVRCGAEFQASLTITNDGDEPFTYESALHTYLNIGDIEHVQVAGLEGAKFLDTTLDNDPECTQPDEPITFDGSMVDRIYFAGGESGHDTVHVIDEQLGRTIVVDKSGSKNTVVWNPGEAAGNGIGDMAAGEWRGFVCVEAANCRTNATTLAPGESATLSQTLRGE</sequence>
<protein>
    <recommendedName>
        <fullName evidence="4">Putative glucose-6-phosphate 1-epimerase</fullName>
        <ecNumber evidence="4">5.1.3.15</ecNumber>
    </recommendedName>
</protein>
<proteinExistence type="inferred from homology"/>
<dbReference type="GO" id="GO:0047938">
    <property type="term" value="F:glucose-6-phosphate 1-epimerase activity"/>
    <property type="evidence" value="ECO:0007669"/>
    <property type="project" value="UniProtKB-UniRule"/>
</dbReference>
<dbReference type="SUPFAM" id="SSF74650">
    <property type="entry name" value="Galactose mutarotase-like"/>
    <property type="match status" value="1"/>
</dbReference>
<dbReference type="InterPro" id="IPR008183">
    <property type="entry name" value="Aldose_1/G6P_1-epimerase"/>
</dbReference>
<dbReference type="CDD" id="cd09020">
    <property type="entry name" value="D-hex-6-P-epi_like"/>
    <property type="match status" value="1"/>
</dbReference>
<feature type="active site" evidence="5">
    <location>
        <position position="281"/>
    </location>
</feature>
<evidence type="ECO:0000313" key="6">
    <source>
        <dbReference type="EMBL" id="RSX47269.1"/>
    </source>
</evidence>
<dbReference type="EC" id="5.1.3.15" evidence="4"/>
<dbReference type="GO" id="GO:0005975">
    <property type="term" value="P:carbohydrate metabolic process"/>
    <property type="evidence" value="ECO:0007669"/>
    <property type="project" value="InterPro"/>
</dbReference>
<dbReference type="PANTHER" id="PTHR11122">
    <property type="entry name" value="APOSPORY-ASSOCIATED PROTEIN C-RELATED"/>
    <property type="match status" value="1"/>
</dbReference>
<dbReference type="PIRSF" id="PIRSF016020">
    <property type="entry name" value="PHexose_mutarotase"/>
    <property type="match status" value="1"/>
</dbReference>
<dbReference type="Gene3D" id="2.70.98.10">
    <property type="match status" value="1"/>
</dbReference>
<organism evidence="6 7">
    <name type="scientific">Bifidobacterium callimiconis</name>
    <dbReference type="NCBI Taxonomy" id="2306973"/>
    <lineage>
        <taxon>Bacteria</taxon>
        <taxon>Bacillati</taxon>
        <taxon>Actinomycetota</taxon>
        <taxon>Actinomycetes</taxon>
        <taxon>Bifidobacteriales</taxon>
        <taxon>Bifidobacteriaceae</taxon>
        <taxon>Bifidobacterium</taxon>
    </lineage>
</organism>
<comment type="caution">
    <text evidence="6">The sequence shown here is derived from an EMBL/GenBank/DDBJ whole genome shotgun (WGS) entry which is preliminary data.</text>
</comment>
<evidence type="ECO:0000256" key="3">
    <source>
        <dbReference type="ARBA" id="ARBA00023235"/>
    </source>
</evidence>
<dbReference type="InterPro" id="IPR011013">
    <property type="entry name" value="Gal_mutarotase_sf_dom"/>
</dbReference>
<dbReference type="Pfam" id="PF01263">
    <property type="entry name" value="Aldose_epim"/>
    <property type="match status" value="1"/>
</dbReference>
<keyword evidence="3 4" id="KW-0413">Isomerase</keyword>
<dbReference type="Proteomes" id="UP000288607">
    <property type="component" value="Unassembled WGS sequence"/>
</dbReference>
<comment type="catalytic activity">
    <reaction evidence="1">
        <text>alpha-D-glucose 6-phosphate = beta-D-glucose 6-phosphate</text>
        <dbReference type="Rhea" id="RHEA:16249"/>
        <dbReference type="ChEBI" id="CHEBI:58225"/>
        <dbReference type="ChEBI" id="CHEBI:58247"/>
        <dbReference type="EC" id="5.1.3.15"/>
    </reaction>
</comment>
<evidence type="ECO:0000256" key="2">
    <source>
        <dbReference type="ARBA" id="ARBA00005866"/>
    </source>
</evidence>
<comment type="similarity">
    <text evidence="2 4">Belongs to the glucose-6-phosphate 1-epimerase family.</text>
</comment>
<evidence type="ECO:0000256" key="5">
    <source>
        <dbReference type="PIRSR" id="PIRSR016020-1"/>
    </source>
</evidence>
<evidence type="ECO:0000313" key="7">
    <source>
        <dbReference type="Proteomes" id="UP000288607"/>
    </source>
</evidence>
<evidence type="ECO:0000256" key="4">
    <source>
        <dbReference type="PIRNR" id="PIRNR016020"/>
    </source>
</evidence>
<feature type="active site" evidence="5">
    <location>
        <position position="171"/>
    </location>
</feature>
<reference evidence="6 7" key="1">
    <citation type="submission" date="2018-09" db="EMBL/GenBank/DDBJ databases">
        <title>Characterization of the phylogenetic diversity of five novel species belonging to the genus Bifidobacterium.</title>
        <authorList>
            <person name="Lugli G.A."/>
            <person name="Duranti S."/>
            <person name="Milani C."/>
        </authorList>
    </citation>
    <scope>NUCLEOTIDE SEQUENCE [LARGE SCALE GENOMIC DNA]</scope>
    <source>
        <strain evidence="6 7">2028B</strain>
    </source>
</reference>
<dbReference type="EMBL" id="QXGJ01000025">
    <property type="protein sequence ID" value="RSX47269.1"/>
    <property type="molecule type" value="Genomic_DNA"/>
</dbReference>
<name>A0A430F720_9BIFI</name>